<dbReference type="OrthoDB" id="4691307at2759"/>
<dbReference type="SMART" id="SM00365">
    <property type="entry name" value="LRR_SD22"/>
    <property type="match status" value="4"/>
</dbReference>
<sequence length="858" mass="97035">MLLDCREDLLAELNKPNNLKPTFTKTPCFFSTGYKSRERFRQLEILDLSYNYFNRSVFLLLNEVVSLKTLFLGDNYIGGGFPVKELINLKNLELLDLKFNDFSGHLPGKELTNLKKLKALDLSGNILSGSLQVTGFCRLEQLQELQISQNRFVGEIPLCFSRFSKLRVLDISSNHLSGKLPSFLSNFKSMEYLSLHDNNFEGLFSLDFISELTELKVFKLSSKSSILQVVETSASTGLKSQLRSLTLSNCNMSGNIPGFLRYQKELLVLDLSSNTLSGAFPTWLLKNNTKLQVLMLQNNSFNTLSLPRLHKLQFLDLSANNFNHQLPEEIGSMLPRLRHLNLSNNEFHGNMPSSVETMEHLEFMDLSYNNFSGKLPRDLFTGCYSLKWLKLSHNRFTGPVVPRSSDVTTSLVTLMVDNNMFTGKITYKLHNLRLLTVIDLSNNFLTGTIPRWLGGFSLELLRISNNHLHGVIPQSLFNIPNLWLLDLSGNYLSGTLPLRSHSDSYGYILDLHNNNLTGSVPDTLWKEMALLDLRNNRLSGNIPRFISTPSINVILLRGNNLTGKLPIELCGLSNLRMLDLSHNSLSESIPSCFSNLSFGLGGDGGNDREWFPTYMFSRFMDIYTQVYYESLLVSEWFGLDYIVDFKVQVEFAVKERYDSYMRGTLNQMFGLDLSSNQLSGEVPEELGDLKRVRSMNLSRNSLTGVIPESFSNLKSIESLDISYNKLHGAIPSRLTMLHSLVVFNVSYNNLSGVIPQGKQFNTFGVNSYLGNVLLCGSPTNKSCGTTTTMSSREKGEEEEDDRSGLIDVVVLWWSLGSTYVTVLIGFMVFMCFDSPWRRAWFYLVDALIDCVKYLLGVI</sequence>
<dbReference type="Pfam" id="PF00560">
    <property type="entry name" value="LRR_1"/>
    <property type="match status" value="4"/>
</dbReference>
<protein>
    <submittedName>
        <fullName evidence="7">Receptor-like protein 45</fullName>
    </submittedName>
</protein>
<dbReference type="PRINTS" id="PR00019">
    <property type="entry name" value="LEURICHRPT"/>
</dbReference>
<dbReference type="InterPro" id="IPR051502">
    <property type="entry name" value="RLP_Defense_Trigger"/>
</dbReference>
<dbReference type="Proteomes" id="UP000504610">
    <property type="component" value="Chromosome 9"/>
</dbReference>
<keyword evidence="5" id="KW-0472">Membrane</keyword>
<organism evidence="6 7">
    <name type="scientific">Raphanus sativus</name>
    <name type="common">Radish</name>
    <name type="synonym">Raphanus raphanistrum var. sativus</name>
    <dbReference type="NCBI Taxonomy" id="3726"/>
    <lineage>
        <taxon>Eukaryota</taxon>
        <taxon>Viridiplantae</taxon>
        <taxon>Streptophyta</taxon>
        <taxon>Embryophyta</taxon>
        <taxon>Tracheophyta</taxon>
        <taxon>Spermatophyta</taxon>
        <taxon>Magnoliopsida</taxon>
        <taxon>eudicotyledons</taxon>
        <taxon>Gunneridae</taxon>
        <taxon>Pentapetalae</taxon>
        <taxon>rosids</taxon>
        <taxon>malvids</taxon>
        <taxon>Brassicales</taxon>
        <taxon>Brassicaceae</taxon>
        <taxon>Brassiceae</taxon>
        <taxon>Raphanus</taxon>
    </lineage>
</organism>
<evidence type="ECO:0000256" key="1">
    <source>
        <dbReference type="ARBA" id="ARBA00009592"/>
    </source>
</evidence>
<dbReference type="PANTHER" id="PTHR48062:SF12">
    <property type="entry name" value="LEUCINE-RICH REPEAT-CONTAINING N-TERMINAL PLANT-TYPE DOMAIN-CONTAINING PROTEIN"/>
    <property type="match status" value="1"/>
</dbReference>
<dbReference type="InterPro" id="IPR001611">
    <property type="entry name" value="Leu-rich_rpt"/>
</dbReference>
<dbReference type="FunFam" id="3.80.10.10:FF:000383">
    <property type="entry name" value="Leucine-rich repeat receptor protein kinase EMS1"/>
    <property type="match status" value="1"/>
</dbReference>
<feature type="transmembrane region" description="Helical" evidence="5">
    <location>
        <begin position="810"/>
        <end position="832"/>
    </location>
</feature>
<dbReference type="SMART" id="SM00369">
    <property type="entry name" value="LRR_TYP"/>
    <property type="match status" value="9"/>
</dbReference>
<dbReference type="InterPro" id="IPR032675">
    <property type="entry name" value="LRR_dom_sf"/>
</dbReference>
<dbReference type="PANTHER" id="PTHR48062">
    <property type="entry name" value="RECEPTOR-LIKE PROTEIN 14"/>
    <property type="match status" value="1"/>
</dbReference>
<dbReference type="SUPFAM" id="SSF52058">
    <property type="entry name" value="L domain-like"/>
    <property type="match status" value="1"/>
</dbReference>
<dbReference type="Pfam" id="PF13855">
    <property type="entry name" value="LRR_8"/>
    <property type="match status" value="4"/>
</dbReference>
<dbReference type="Gene3D" id="3.80.10.10">
    <property type="entry name" value="Ribonuclease Inhibitor"/>
    <property type="match status" value="4"/>
</dbReference>
<evidence type="ECO:0000256" key="4">
    <source>
        <dbReference type="ARBA" id="ARBA00023170"/>
    </source>
</evidence>
<dbReference type="GeneID" id="108825979"/>
<evidence type="ECO:0000256" key="5">
    <source>
        <dbReference type="SAM" id="Phobius"/>
    </source>
</evidence>
<dbReference type="PROSITE" id="PS51450">
    <property type="entry name" value="LRR"/>
    <property type="match status" value="1"/>
</dbReference>
<evidence type="ECO:0000313" key="7">
    <source>
        <dbReference type="RefSeq" id="XP_056850682.1"/>
    </source>
</evidence>
<proteinExistence type="inferred from homology"/>
<dbReference type="InterPro" id="IPR003591">
    <property type="entry name" value="Leu-rich_rpt_typical-subtyp"/>
</dbReference>
<keyword evidence="6" id="KW-1185">Reference proteome</keyword>
<evidence type="ECO:0000256" key="3">
    <source>
        <dbReference type="ARBA" id="ARBA00022737"/>
    </source>
</evidence>
<comment type="similarity">
    <text evidence="1">Belongs to the RLP family.</text>
</comment>
<keyword evidence="5" id="KW-1133">Transmembrane helix</keyword>
<reference evidence="6" key="1">
    <citation type="journal article" date="2019" name="Database">
        <title>The radish genome database (RadishGD): an integrated information resource for radish genomics.</title>
        <authorList>
            <person name="Yu H.J."/>
            <person name="Baek S."/>
            <person name="Lee Y.J."/>
            <person name="Cho A."/>
            <person name="Mun J.H."/>
        </authorList>
    </citation>
    <scope>NUCLEOTIDE SEQUENCE [LARGE SCALE GENOMIC DNA]</scope>
    <source>
        <strain evidence="6">cv. WK10039</strain>
    </source>
</reference>
<keyword evidence="4" id="KW-0675">Receptor</keyword>
<evidence type="ECO:0000256" key="2">
    <source>
        <dbReference type="ARBA" id="ARBA00022614"/>
    </source>
</evidence>
<dbReference type="RefSeq" id="XP_056850682.1">
    <property type="nucleotide sequence ID" value="XM_056994702.1"/>
</dbReference>
<keyword evidence="5" id="KW-0812">Transmembrane</keyword>
<dbReference type="KEGG" id="rsz:108825979"/>
<name>A0A9W3CGQ0_RAPSA</name>
<keyword evidence="3" id="KW-0677">Repeat</keyword>
<dbReference type="AlphaFoldDB" id="A0A9W3CGQ0"/>
<dbReference type="SUPFAM" id="SSF52047">
    <property type="entry name" value="RNI-like"/>
    <property type="match status" value="1"/>
</dbReference>
<keyword evidence="2" id="KW-0433">Leucine-rich repeat</keyword>
<reference evidence="7" key="2">
    <citation type="submission" date="2025-08" db="UniProtKB">
        <authorList>
            <consortium name="RefSeq"/>
        </authorList>
    </citation>
    <scope>IDENTIFICATION</scope>
    <source>
        <tissue evidence="7">Leaf</tissue>
    </source>
</reference>
<evidence type="ECO:0000313" key="6">
    <source>
        <dbReference type="Proteomes" id="UP000504610"/>
    </source>
</evidence>
<gene>
    <name evidence="7" type="primary">LOC108825979</name>
</gene>
<accession>A0A9W3CGQ0</accession>